<evidence type="ECO:0000256" key="8">
    <source>
        <dbReference type="ARBA" id="ARBA00023136"/>
    </source>
</evidence>
<keyword evidence="6 12" id="KW-0915">Sodium</keyword>
<keyword evidence="4 12" id="KW-0812">Transmembrane</keyword>
<evidence type="ECO:0000256" key="7">
    <source>
        <dbReference type="ARBA" id="ARBA00023065"/>
    </source>
</evidence>
<dbReference type="GeneID" id="99764902"/>
<evidence type="ECO:0000256" key="10">
    <source>
        <dbReference type="ARBA" id="ARBA00035120"/>
    </source>
</evidence>
<keyword evidence="9 12" id="KW-0407">Ion channel</keyword>
<evidence type="ECO:0000256" key="2">
    <source>
        <dbReference type="ARBA" id="ARBA00022475"/>
    </source>
</evidence>
<accession>A0ABS0AEW8</accession>
<keyword evidence="3" id="KW-0997">Cell inner membrane</keyword>
<feature type="transmembrane region" description="Helical" evidence="12">
    <location>
        <begin position="97"/>
        <end position="124"/>
    </location>
</feature>
<comment type="caution">
    <text evidence="13">The sequence shown here is derived from an EMBL/GenBank/DDBJ whole genome shotgun (WGS) entry which is preliminary data.</text>
</comment>
<evidence type="ECO:0000256" key="1">
    <source>
        <dbReference type="ARBA" id="ARBA00004651"/>
    </source>
</evidence>
<dbReference type="RefSeq" id="WP_142949835.1">
    <property type="nucleotide sequence ID" value="NZ_ARXR01000004.1"/>
</dbReference>
<feature type="binding site" evidence="12">
    <location>
        <position position="78"/>
    </location>
    <ligand>
        <name>Na(+)</name>
        <dbReference type="ChEBI" id="CHEBI:29101"/>
        <note>structural</note>
    </ligand>
</feature>
<dbReference type="HAMAP" id="MF_00454">
    <property type="entry name" value="FluC"/>
    <property type="match status" value="1"/>
</dbReference>
<keyword evidence="7 12" id="KW-0406">Ion transport</keyword>
<keyword evidence="8 12" id="KW-0472">Membrane</keyword>
<dbReference type="Pfam" id="PF02537">
    <property type="entry name" value="CRCB"/>
    <property type="match status" value="1"/>
</dbReference>
<dbReference type="PANTHER" id="PTHR28259:SF1">
    <property type="entry name" value="FLUORIDE EXPORT PROTEIN 1-RELATED"/>
    <property type="match status" value="1"/>
</dbReference>
<keyword evidence="12" id="KW-0479">Metal-binding</keyword>
<dbReference type="NCBIfam" id="TIGR00494">
    <property type="entry name" value="crcB"/>
    <property type="match status" value="1"/>
</dbReference>
<evidence type="ECO:0000256" key="12">
    <source>
        <dbReference type="HAMAP-Rule" id="MF_00454"/>
    </source>
</evidence>
<evidence type="ECO:0000256" key="9">
    <source>
        <dbReference type="ARBA" id="ARBA00023303"/>
    </source>
</evidence>
<organism evidence="13 14">
    <name type="scientific">Alloalcanivorax venustensis ISO4</name>
    <dbReference type="NCBI Taxonomy" id="1177184"/>
    <lineage>
        <taxon>Bacteria</taxon>
        <taxon>Pseudomonadati</taxon>
        <taxon>Pseudomonadota</taxon>
        <taxon>Gammaproteobacteria</taxon>
        <taxon>Oceanospirillales</taxon>
        <taxon>Alcanivoracaceae</taxon>
        <taxon>Alloalcanivorax</taxon>
    </lineage>
</organism>
<comment type="similarity">
    <text evidence="10 12">Belongs to the fluoride channel Fluc/FEX (TC 1.A.43) family.</text>
</comment>
<dbReference type="EMBL" id="ARXR01000004">
    <property type="protein sequence ID" value="MBF5052041.1"/>
    <property type="molecule type" value="Genomic_DNA"/>
</dbReference>
<feature type="transmembrane region" description="Helical" evidence="12">
    <location>
        <begin position="42"/>
        <end position="60"/>
    </location>
</feature>
<evidence type="ECO:0000256" key="3">
    <source>
        <dbReference type="ARBA" id="ARBA00022519"/>
    </source>
</evidence>
<feature type="transmembrane region" description="Helical" evidence="12">
    <location>
        <begin position="67"/>
        <end position="85"/>
    </location>
</feature>
<proteinExistence type="inferred from homology"/>
<comment type="catalytic activity">
    <reaction evidence="11">
        <text>fluoride(in) = fluoride(out)</text>
        <dbReference type="Rhea" id="RHEA:76159"/>
        <dbReference type="ChEBI" id="CHEBI:17051"/>
    </reaction>
    <physiologicalReaction direction="left-to-right" evidence="11">
        <dbReference type="Rhea" id="RHEA:76160"/>
    </physiologicalReaction>
</comment>
<evidence type="ECO:0000313" key="13">
    <source>
        <dbReference type="EMBL" id="MBF5052041.1"/>
    </source>
</evidence>
<keyword evidence="2 12" id="KW-1003">Cell membrane</keyword>
<keyword evidence="5 12" id="KW-1133">Transmembrane helix</keyword>
<evidence type="ECO:0000256" key="5">
    <source>
        <dbReference type="ARBA" id="ARBA00022989"/>
    </source>
</evidence>
<name>A0ABS0AEW8_9GAMM</name>
<evidence type="ECO:0000256" key="4">
    <source>
        <dbReference type="ARBA" id="ARBA00022692"/>
    </source>
</evidence>
<dbReference type="InterPro" id="IPR003691">
    <property type="entry name" value="FluC"/>
</dbReference>
<comment type="activity regulation">
    <text evidence="12">Na(+) is not transported, but it plays an essential structural role and its presence is essential for fluoride channel function.</text>
</comment>
<dbReference type="Proteomes" id="UP000644441">
    <property type="component" value="Unassembled WGS sequence"/>
</dbReference>
<comment type="function">
    <text evidence="12">Fluoride-specific ion channel. Important for reducing fluoride concentration in the cell, thus reducing its toxicity.</text>
</comment>
<gene>
    <name evidence="12" type="primary">fluC</name>
    <name evidence="12" type="synonym">crcB</name>
    <name evidence="13" type="ORF">ISO4_00643</name>
</gene>
<feature type="binding site" evidence="12">
    <location>
        <position position="75"/>
    </location>
    <ligand>
        <name>Na(+)</name>
        <dbReference type="ChEBI" id="CHEBI:29101"/>
        <note>structural</note>
    </ligand>
</feature>
<dbReference type="NCBIfam" id="NF010792">
    <property type="entry name" value="PRK14196.1"/>
    <property type="match status" value="1"/>
</dbReference>
<keyword evidence="12" id="KW-0813">Transport</keyword>
<evidence type="ECO:0000313" key="14">
    <source>
        <dbReference type="Proteomes" id="UP000644441"/>
    </source>
</evidence>
<protein>
    <recommendedName>
        <fullName evidence="12">Fluoride-specific ion channel FluC</fullName>
    </recommendedName>
</protein>
<comment type="subcellular location">
    <subcellularLocation>
        <location evidence="1 12">Cell membrane</location>
        <topology evidence="1 12">Multi-pass membrane protein</topology>
    </subcellularLocation>
</comment>
<sequence length="128" mass="13494">MWLYVLAISGGAALGANARWLLGLWLNALFPALPLGTLAANLLGGWLIGLALGVFAWLPALAPEWRLFLVTGFLGALTTFSTFSAEMFEHLQSGRWAVALAGIAVHVAGSLAMTGLGFAMVALVRDRL</sequence>
<evidence type="ECO:0000256" key="6">
    <source>
        <dbReference type="ARBA" id="ARBA00023053"/>
    </source>
</evidence>
<keyword evidence="14" id="KW-1185">Reference proteome</keyword>
<evidence type="ECO:0000256" key="11">
    <source>
        <dbReference type="ARBA" id="ARBA00035585"/>
    </source>
</evidence>
<reference evidence="13 14" key="1">
    <citation type="submission" date="2012-09" db="EMBL/GenBank/DDBJ databases">
        <title>Genome Sequence of alkane-degrading Bacterium Alcanivorax venustensis ISO4.</title>
        <authorList>
            <person name="Lai Q."/>
            <person name="Shao Z."/>
        </authorList>
    </citation>
    <scope>NUCLEOTIDE SEQUENCE [LARGE SCALE GENOMIC DNA]</scope>
    <source>
        <strain evidence="13 14">ISO4</strain>
    </source>
</reference>
<dbReference type="PANTHER" id="PTHR28259">
    <property type="entry name" value="FLUORIDE EXPORT PROTEIN 1-RELATED"/>
    <property type="match status" value="1"/>
</dbReference>